<accession>A0A1H8KPX9</accession>
<keyword evidence="10" id="KW-1185">Reference proteome</keyword>
<comment type="subcellular location">
    <subcellularLocation>
        <location evidence="1">Cell outer membrane</location>
        <topology evidence="1">Multi-pass membrane protein</topology>
    </subcellularLocation>
</comment>
<keyword evidence="5 8" id="KW-0732">Signal</keyword>
<dbReference type="InterPro" id="IPR005017">
    <property type="entry name" value="OMPP1/FadL/TodX"/>
</dbReference>
<evidence type="ECO:0000313" key="10">
    <source>
        <dbReference type="Proteomes" id="UP000198657"/>
    </source>
</evidence>
<dbReference type="PANTHER" id="PTHR35093:SF8">
    <property type="entry name" value="OUTER MEMBRANE PROTEIN NMB0088-RELATED"/>
    <property type="match status" value="1"/>
</dbReference>
<keyword evidence="4" id="KW-0812">Transmembrane</keyword>
<dbReference type="SUPFAM" id="SSF56935">
    <property type="entry name" value="Porins"/>
    <property type="match status" value="1"/>
</dbReference>
<dbReference type="Gene3D" id="2.40.160.60">
    <property type="entry name" value="Outer membrane protein transport protein (OMPP1/FadL/TodX)"/>
    <property type="match status" value="1"/>
</dbReference>
<dbReference type="RefSeq" id="WP_091166794.1">
    <property type="nucleotide sequence ID" value="NZ_CBCSFM010000003.1"/>
</dbReference>
<keyword evidence="3" id="KW-1134">Transmembrane beta strand</keyword>
<organism evidence="9 10">
    <name type="scientific">Flavobacterium sinopsychrotolerans</name>
    <dbReference type="NCBI Taxonomy" id="604089"/>
    <lineage>
        <taxon>Bacteria</taxon>
        <taxon>Pseudomonadati</taxon>
        <taxon>Bacteroidota</taxon>
        <taxon>Flavobacteriia</taxon>
        <taxon>Flavobacteriales</taxon>
        <taxon>Flavobacteriaceae</taxon>
        <taxon>Flavobacterium</taxon>
    </lineage>
</organism>
<gene>
    <name evidence="9" type="ORF">SAMN04487942_1271</name>
</gene>
<evidence type="ECO:0000313" key="9">
    <source>
        <dbReference type="EMBL" id="SEN94851.1"/>
    </source>
</evidence>
<keyword evidence="7" id="KW-0998">Cell outer membrane</keyword>
<dbReference type="Proteomes" id="UP000198657">
    <property type="component" value="Unassembled WGS sequence"/>
</dbReference>
<dbReference type="GO" id="GO:0009279">
    <property type="term" value="C:cell outer membrane"/>
    <property type="evidence" value="ECO:0007669"/>
    <property type="project" value="UniProtKB-SubCell"/>
</dbReference>
<dbReference type="STRING" id="604089.SAMN04487942_1271"/>
<dbReference type="OrthoDB" id="9765571at2"/>
<feature type="signal peptide" evidence="8">
    <location>
        <begin position="1"/>
        <end position="19"/>
    </location>
</feature>
<dbReference type="EMBL" id="FODN01000002">
    <property type="protein sequence ID" value="SEN94851.1"/>
    <property type="molecule type" value="Genomic_DNA"/>
</dbReference>
<dbReference type="Pfam" id="PF03349">
    <property type="entry name" value="Toluene_X"/>
    <property type="match status" value="1"/>
</dbReference>
<feature type="chain" id="PRO_5011457509" evidence="8">
    <location>
        <begin position="20"/>
        <end position="526"/>
    </location>
</feature>
<name>A0A1H8KPX9_9FLAO</name>
<evidence type="ECO:0000256" key="2">
    <source>
        <dbReference type="ARBA" id="ARBA00008163"/>
    </source>
</evidence>
<protein>
    <submittedName>
        <fullName evidence="9">Outer membrane protein transport protein (OMPP1/FadL/TodX)</fullName>
    </submittedName>
</protein>
<proteinExistence type="inferred from homology"/>
<evidence type="ECO:0000256" key="4">
    <source>
        <dbReference type="ARBA" id="ARBA00022692"/>
    </source>
</evidence>
<evidence type="ECO:0000256" key="8">
    <source>
        <dbReference type="SAM" id="SignalP"/>
    </source>
</evidence>
<comment type="similarity">
    <text evidence="2">Belongs to the OmpP1/FadL family.</text>
</comment>
<keyword evidence="6" id="KW-0472">Membrane</keyword>
<evidence type="ECO:0000256" key="5">
    <source>
        <dbReference type="ARBA" id="ARBA00022729"/>
    </source>
</evidence>
<sequence length="526" mass="57944">MKKYIFLFALGLTVSVAQSQEISDAMRYSQDNLNGTARFRAMSGAFGALGGDLSSLNVNPAGSAVFSNNQMTVTLSNFDTKNKSNYFGTATTEKENTFDLNQAGAVFVFNDKNSNSDWKKFSLAINYENTNNFDNALFSAGTNPNNSIDQYFLSYANTGNNGAPVPQQFVNTEFGESISDLYSFLGSNLPNNQFPKLNGFDAQQAFLGYQAFVINAADETNNNSTYSSNVPAGGNYYQENSVYSTGYNGKLSFNAATSYKDKLFIGLNLNSHFTDYQKSSSFYEDNNAPLTSEYTVSRLRFDNDLYTYGTGFSFQLGAIAKLTNEVRLGLAYESATWYRLTDELSQSLVAVSANTSGELPSDIVDPQIINIYEPYKLQTPSKLTGSFAYIFGKSGLISIDYAMKDYSNTKFKPENDFYFNGLNNNMNALLDTTGELRIGAEYKIEALSLRAGYRYEQSPYKNKVTIGDLTGYSAGLGYSFGSTKVDLAYSYAKRNSQQGFFGQGFTDGAKIDAINNNVSLTLAFEL</sequence>
<evidence type="ECO:0000256" key="6">
    <source>
        <dbReference type="ARBA" id="ARBA00023136"/>
    </source>
</evidence>
<dbReference type="AlphaFoldDB" id="A0A1H8KPX9"/>
<reference evidence="10" key="1">
    <citation type="submission" date="2016-10" db="EMBL/GenBank/DDBJ databases">
        <authorList>
            <person name="Varghese N."/>
            <person name="Submissions S."/>
        </authorList>
    </citation>
    <scope>NUCLEOTIDE SEQUENCE [LARGE SCALE GENOMIC DNA]</scope>
    <source>
        <strain evidence="10">CGMCC 1.8704</strain>
    </source>
</reference>
<dbReference type="PANTHER" id="PTHR35093">
    <property type="entry name" value="OUTER MEMBRANE PROTEIN NMB0088-RELATED"/>
    <property type="match status" value="1"/>
</dbReference>
<evidence type="ECO:0000256" key="7">
    <source>
        <dbReference type="ARBA" id="ARBA00023237"/>
    </source>
</evidence>
<evidence type="ECO:0000256" key="1">
    <source>
        <dbReference type="ARBA" id="ARBA00004571"/>
    </source>
</evidence>
<dbReference type="GO" id="GO:0015483">
    <property type="term" value="F:long-chain fatty acid transporting porin activity"/>
    <property type="evidence" value="ECO:0007669"/>
    <property type="project" value="TreeGrafter"/>
</dbReference>
<evidence type="ECO:0000256" key="3">
    <source>
        <dbReference type="ARBA" id="ARBA00022452"/>
    </source>
</evidence>